<evidence type="ECO:0000313" key="3">
    <source>
        <dbReference type="EMBL" id="KAG6379594.1"/>
    </source>
</evidence>
<keyword evidence="2" id="KW-1133">Transmembrane helix</keyword>
<evidence type="ECO:0000313" key="4">
    <source>
        <dbReference type="Proteomes" id="UP000683000"/>
    </source>
</evidence>
<protein>
    <submittedName>
        <fullName evidence="3">Uncharacterized protein</fullName>
    </submittedName>
</protein>
<name>A0A8I2YUQ6_9AGAM</name>
<sequence length="117" mass="12984">MAPLRGLIEPRARLSCATRTLSKSLLPHVFCTNYSRHQRQQTQCARRPRLASLPHLPPTQDLTTTMTTTTRRSHVVVAVLAALALALPALSLSRPLLLPRHPHFALAPLASPALRYR</sequence>
<reference evidence="3" key="1">
    <citation type="submission" date="2021-03" db="EMBL/GenBank/DDBJ databases">
        <title>Evolutionary innovations through gain and loss of genes in the ectomycorrhizal Boletales.</title>
        <authorList>
            <person name="Wu G."/>
            <person name="Miyauchi S."/>
            <person name="Morin E."/>
            <person name="Yang Z.-L."/>
            <person name="Xu J."/>
            <person name="Martin F.M."/>
        </authorList>
    </citation>
    <scope>NUCLEOTIDE SEQUENCE</scope>
    <source>
        <strain evidence="3">BR01</strain>
    </source>
</reference>
<gene>
    <name evidence="3" type="ORF">JVT61DRAFT_10099</name>
</gene>
<dbReference type="AlphaFoldDB" id="A0A8I2YUQ6"/>
<comment type="caution">
    <text evidence="3">The sequence shown here is derived from an EMBL/GenBank/DDBJ whole genome shotgun (WGS) entry which is preliminary data.</text>
</comment>
<dbReference type="EMBL" id="JAGFBS010000004">
    <property type="protein sequence ID" value="KAG6379594.1"/>
    <property type="molecule type" value="Genomic_DNA"/>
</dbReference>
<evidence type="ECO:0000256" key="2">
    <source>
        <dbReference type="SAM" id="Phobius"/>
    </source>
</evidence>
<evidence type="ECO:0000256" key="1">
    <source>
        <dbReference type="SAM" id="MobiDB-lite"/>
    </source>
</evidence>
<keyword evidence="2" id="KW-0472">Membrane</keyword>
<dbReference type="Proteomes" id="UP000683000">
    <property type="component" value="Unassembled WGS sequence"/>
</dbReference>
<organism evidence="3 4">
    <name type="scientific">Boletus reticuloceps</name>
    <dbReference type="NCBI Taxonomy" id="495285"/>
    <lineage>
        <taxon>Eukaryota</taxon>
        <taxon>Fungi</taxon>
        <taxon>Dikarya</taxon>
        <taxon>Basidiomycota</taxon>
        <taxon>Agaricomycotina</taxon>
        <taxon>Agaricomycetes</taxon>
        <taxon>Agaricomycetidae</taxon>
        <taxon>Boletales</taxon>
        <taxon>Boletineae</taxon>
        <taxon>Boletaceae</taxon>
        <taxon>Boletoideae</taxon>
        <taxon>Boletus</taxon>
    </lineage>
</organism>
<feature type="region of interest" description="Disordered" evidence="1">
    <location>
        <begin position="42"/>
        <end position="67"/>
    </location>
</feature>
<accession>A0A8I2YUQ6</accession>
<keyword evidence="2" id="KW-0812">Transmembrane</keyword>
<proteinExistence type="predicted"/>
<feature type="transmembrane region" description="Helical" evidence="2">
    <location>
        <begin position="75"/>
        <end position="93"/>
    </location>
</feature>
<keyword evidence="4" id="KW-1185">Reference proteome</keyword>